<feature type="chain" id="PRO_5038370563" evidence="9">
    <location>
        <begin position="20"/>
        <end position="556"/>
    </location>
</feature>
<evidence type="ECO:0000313" key="11">
    <source>
        <dbReference type="EMBL" id="TCT26507.1"/>
    </source>
</evidence>
<dbReference type="Gene3D" id="3.10.105.10">
    <property type="entry name" value="Dipeptide-binding Protein, Domain 3"/>
    <property type="match status" value="1"/>
</dbReference>
<keyword evidence="3" id="KW-0813">Transport</keyword>
<dbReference type="RefSeq" id="WP_132370861.1">
    <property type="nucleotide sequence ID" value="NZ_SMAN01000002.1"/>
</dbReference>
<dbReference type="GO" id="GO:0030288">
    <property type="term" value="C:outer membrane-bounded periplasmic space"/>
    <property type="evidence" value="ECO:0007669"/>
    <property type="project" value="UniProtKB-ARBA"/>
</dbReference>
<dbReference type="EMBL" id="SMAN01000002">
    <property type="protein sequence ID" value="TCT26507.1"/>
    <property type="molecule type" value="Genomic_DNA"/>
</dbReference>
<dbReference type="FunFam" id="3.10.105.10:FF:000001">
    <property type="entry name" value="Oligopeptide ABC transporter, oligopeptide-binding protein"/>
    <property type="match status" value="1"/>
</dbReference>
<evidence type="ECO:0000256" key="3">
    <source>
        <dbReference type="ARBA" id="ARBA00022448"/>
    </source>
</evidence>
<feature type="signal peptide" evidence="9">
    <location>
        <begin position="1"/>
        <end position="19"/>
    </location>
</feature>
<dbReference type="Gene3D" id="3.40.190.10">
    <property type="entry name" value="Periplasmic binding protein-like II"/>
    <property type="match status" value="1"/>
</dbReference>
<accession>A0A4R3NH65</accession>
<dbReference type="PANTHER" id="PTHR30290:SF10">
    <property type="entry name" value="PERIPLASMIC OLIGOPEPTIDE-BINDING PROTEIN-RELATED"/>
    <property type="match status" value="1"/>
</dbReference>
<evidence type="ECO:0000256" key="5">
    <source>
        <dbReference type="ARBA" id="ARBA00022856"/>
    </source>
</evidence>
<reference evidence="11 12" key="1">
    <citation type="submission" date="2019-03" db="EMBL/GenBank/DDBJ databases">
        <title>Genomic Encyclopedia of Type Strains, Phase IV (KMG-IV): sequencing the most valuable type-strain genomes for metagenomic binning, comparative biology and taxonomic classification.</title>
        <authorList>
            <person name="Goeker M."/>
        </authorList>
    </citation>
    <scope>NUCLEOTIDE SEQUENCE [LARGE SCALE GENOMIC DNA]</scope>
    <source>
        <strain evidence="11 12">DSM 25894</strain>
    </source>
</reference>
<comment type="subcellular location">
    <subcellularLocation>
        <location evidence="1">Cell membrane</location>
        <topology evidence="1">Lipid-anchor</topology>
    </subcellularLocation>
</comment>
<dbReference type="GO" id="GO:1904680">
    <property type="term" value="F:peptide transmembrane transporter activity"/>
    <property type="evidence" value="ECO:0007669"/>
    <property type="project" value="TreeGrafter"/>
</dbReference>
<dbReference type="PROSITE" id="PS51257">
    <property type="entry name" value="PROKAR_LIPOPROTEIN"/>
    <property type="match status" value="1"/>
</dbReference>
<feature type="domain" description="Solute-binding protein family 5" evidence="10">
    <location>
        <begin position="98"/>
        <end position="476"/>
    </location>
</feature>
<organism evidence="11 12">
    <name type="scientific">Melghiribacillus thermohalophilus</name>
    <dbReference type="NCBI Taxonomy" id="1324956"/>
    <lineage>
        <taxon>Bacteria</taxon>
        <taxon>Bacillati</taxon>
        <taxon>Bacillota</taxon>
        <taxon>Bacilli</taxon>
        <taxon>Bacillales</taxon>
        <taxon>Bacillaceae</taxon>
        <taxon>Melghiribacillus</taxon>
    </lineage>
</organism>
<keyword evidence="6" id="KW-0564">Palmitate</keyword>
<dbReference type="CDD" id="cd08504">
    <property type="entry name" value="PBP2_OppA"/>
    <property type="match status" value="1"/>
</dbReference>
<evidence type="ECO:0000256" key="1">
    <source>
        <dbReference type="ARBA" id="ARBA00004193"/>
    </source>
</evidence>
<dbReference type="PANTHER" id="PTHR30290">
    <property type="entry name" value="PERIPLASMIC BINDING COMPONENT OF ABC TRANSPORTER"/>
    <property type="match status" value="1"/>
</dbReference>
<feature type="compositionally biased region" description="Low complexity" evidence="8">
    <location>
        <begin position="29"/>
        <end position="43"/>
    </location>
</feature>
<evidence type="ECO:0000313" key="12">
    <source>
        <dbReference type="Proteomes" id="UP000294650"/>
    </source>
</evidence>
<feature type="region of interest" description="Disordered" evidence="8">
    <location>
        <begin position="27"/>
        <end position="52"/>
    </location>
</feature>
<evidence type="ECO:0000256" key="8">
    <source>
        <dbReference type="SAM" id="MobiDB-lite"/>
    </source>
</evidence>
<keyword evidence="5" id="KW-0653">Protein transport</keyword>
<dbReference type="InterPro" id="IPR039424">
    <property type="entry name" value="SBP_5"/>
</dbReference>
<evidence type="ECO:0000256" key="2">
    <source>
        <dbReference type="ARBA" id="ARBA00005695"/>
    </source>
</evidence>
<evidence type="ECO:0000259" key="10">
    <source>
        <dbReference type="Pfam" id="PF00496"/>
    </source>
</evidence>
<evidence type="ECO:0000256" key="6">
    <source>
        <dbReference type="ARBA" id="ARBA00023139"/>
    </source>
</evidence>
<dbReference type="AlphaFoldDB" id="A0A4R3NH65"/>
<dbReference type="Proteomes" id="UP000294650">
    <property type="component" value="Unassembled WGS sequence"/>
</dbReference>
<dbReference type="FunFam" id="3.90.76.10:FF:000001">
    <property type="entry name" value="Oligopeptide ABC transporter substrate-binding protein"/>
    <property type="match status" value="1"/>
</dbReference>
<evidence type="ECO:0000256" key="7">
    <source>
        <dbReference type="ARBA" id="ARBA00023288"/>
    </source>
</evidence>
<dbReference type="Pfam" id="PF00496">
    <property type="entry name" value="SBP_bac_5"/>
    <property type="match status" value="1"/>
</dbReference>
<dbReference type="GO" id="GO:0015833">
    <property type="term" value="P:peptide transport"/>
    <property type="evidence" value="ECO:0007669"/>
    <property type="project" value="UniProtKB-KW"/>
</dbReference>
<dbReference type="InterPro" id="IPR030678">
    <property type="entry name" value="Peptide/Ni-bd"/>
</dbReference>
<evidence type="ECO:0000256" key="4">
    <source>
        <dbReference type="ARBA" id="ARBA00022729"/>
    </source>
</evidence>
<keyword evidence="5" id="KW-0571">Peptide transport</keyword>
<keyword evidence="4 9" id="KW-0732">Signal</keyword>
<keyword evidence="7" id="KW-0449">Lipoprotein</keyword>
<comment type="caution">
    <text evidence="11">The sequence shown here is derived from an EMBL/GenBank/DDBJ whole genome shotgun (WGS) entry which is preliminary data.</text>
</comment>
<sequence>MKRRFGLKMVLLFGLMLIAAGCNFSGSEDTGTQDSGSDQSDQSSSDDADNNQNESVINLTANADIPTLDSALAHDSIGFTVLNNIMEGLYRSDENHQPQLALAEDHQVSDDGLVHTFILRDAVWSNGDPVTAEDFEYAWKRVFEKAGSYNVMFETVGVKNASAILAGEKTPDELGVESLDEKTLQVTLEHPSPLFKQLLTFPTFFPVNQSYVEEMGEDYALEADNLVFNGPFVLADWKHDQGWTYKKNPDYWDQESVQMDQINVEVVKETSTAVNLYETEAVDRILLSSAYVENYKDSEDFISELRPGIVFMRFSHKDEFANPNIRRAISLAIDKKGLTSVILADGSRPLNGLVPYEFSYSPDGQDFRELNGEFNVHDVDQAQEFWQKGLDELGIDGFDMELTAADNDYHVKTAEYIKDQLEKNLPGIGVDIKLVPFSNRLELEKAIEYDMVISTWGPDYNDPMTYVDMWVTDGPANRMEYSNPAFDEMVKQAYAETDAAARYELMLEAERVLLEEDFAIVPLYQNADAILMRPHIKGMIRHPSAPEFDYKHAYIE</sequence>
<dbReference type="OrthoDB" id="9801912at2"/>
<dbReference type="GO" id="GO:0043190">
    <property type="term" value="C:ATP-binding cassette (ABC) transporter complex"/>
    <property type="evidence" value="ECO:0007669"/>
    <property type="project" value="InterPro"/>
</dbReference>
<evidence type="ECO:0000256" key="9">
    <source>
        <dbReference type="SAM" id="SignalP"/>
    </source>
</evidence>
<dbReference type="InterPro" id="IPR000914">
    <property type="entry name" value="SBP_5_dom"/>
</dbReference>
<dbReference type="PIRSF" id="PIRSF002741">
    <property type="entry name" value="MppA"/>
    <property type="match status" value="1"/>
</dbReference>
<dbReference type="SUPFAM" id="SSF53850">
    <property type="entry name" value="Periplasmic binding protein-like II"/>
    <property type="match status" value="1"/>
</dbReference>
<protein>
    <submittedName>
        <fullName evidence="11">Oligopeptide transport system substrate-binding protein</fullName>
    </submittedName>
</protein>
<name>A0A4R3NH65_9BACI</name>
<gene>
    <name evidence="11" type="ORF">EDD68_102209</name>
</gene>
<proteinExistence type="inferred from homology"/>
<keyword evidence="12" id="KW-1185">Reference proteome</keyword>
<comment type="similarity">
    <text evidence="2">Belongs to the bacterial solute-binding protein 5 family.</text>
</comment>
<dbReference type="Gene3D" id="3.90.76.10">
    <property type="entry name" value="Dipeptide-binding Protein, Domain 1"/>
    <property type="match status" value="1"/>
</dbReference>